<proteinExistence type="predicted"/>
<sequence length="171" mass="18046">MRDDLRTKARDTAEEVKERASGFEEQQRGRMADEVSDVSNALRKAAEEMRSGSPQERTMSQIASTLADASESIRDKDLGEMASGLSDFARRNPIAYLGGAAVLGLAAARFAKAGKSGGSSGPAPEPAQRPAPPTSPVDAARARDFPAQPTPTPTAATPATPAYHRPEPEDI</sequence>
<evidence type="ECO:0008006" key="4">
    <source>
        <dbReference type="Google" id="ProtNLM"/>
    </source>
</evidence>
<dbReference type="Proteomes" id="UP000244915">
    <property type="component" value="Chromosome 1"/>
</dbReference>
<protein>
    <recommendedName>
        <fullName evidence="4">DUF3618 domain-containing protein</fullName>
    </recommendedName>
</protein>
<name>A0A2U8HAT4_9RHOB</name>
<feature type="region of interest" description="Disordered" evidence="1">
    <location>
        <begin position="1"/>
        <end position="71"/>
    </location>
</feature>
<dbReference type="RefSeq" id="WP_108964761.1">
    <property type="nucleotide sequence ID" value="NZ_CP022189.1"/>
</dbReference>
<feature type="compositionally biased region" description="Pro residues" evidence="1">
    <location>
        <begin position="123"/>
        <end position="135"/>
    </location>
</feature>
<organism evidence="2 3">
    <name type="scientific">Alloyangia pacifica</name>
    <dbReference type="NCBI Taxonomy" id="311180"/>
    <lineage>
        <taxon>Bacteria</taxon>
        <taxon>Pseudomonadati</taxon>
        <taxon>Pseudomonadota</taxon>
        <taxon>Alphaproteobacteria</taxon>
        <taxon>Rhodobacterales</taxon>
        <taxon>Roseobacteraceae</taxon>
        <taxon>Alloyangia</taxon>
    </lineage>
</organism>
<dbReference type="OrthoDB" id="7744082at2"/>
<dbReference type="EMBL" id="CP022189">
    <property type="protein sequence ID" value="AWI82871.1"/>
    <property type="molecule type" value="Genomic_DNA"/>
</dbReference>
<evidence type="ECO:0000313" key="2">
    <source>
        <dbReference type="EMBL" id="AWI82871.1"/>
    </source>
</evidence>
<gene>
    <name evidence="2" type="ORF">CEW88_03845</name>
</gene>
<reference evidence="2 3" key="1">
    <citation type="submission" date="2017-06" db="EMBL/GenBank/DDBJ databases">
        <title>Yangia sp. YSBP01 complete genome sequence.</title>
        <authorList>
            <person name="Woo J.-H."/>
            <person name="Kim H.-S."/>
        </authorList>
    </citation>
    <scope>NUCLEOTIDE SEQUENCE [LARGE SCALE GENOMIC DNA]</scope>
    <source>
        <strain evidence="2 3">YSBP01</strain>
    </source>
</reference>
<feature type="compositionally biased region" description="Low complexity" evidence="1">
    <location>
        <begin position="153"/>
        <end position="162"/>
    </location>
</feature>
<feature type="region of interest" description="Disordered" evidence="1">
    <location>
        <begin position="112"/>
        <end position="171"/>
    </location>
</feature>
<dbReference type="AlphaFoldDB" id="A0A2U8HAT4"/>
<evidence type="ECO:0000313" key="3">
    <source>
        <dbReference type="Proteomes" id="UP000244915"/>
    </source>
</evidence>
<accession>A0A2U8HAT4</accession>
<evidence type="ECO:0000256" key="1">
    <source>
        <dbReference type="SAM" id="MobiDB-lite"/>
    </source>
</evidence>
<dbReference type="KEGG" id="ypac:CEW88_03845"/>
<feature type="compositionally biased region" description="Polar residues" evidence="1">
    <location>
        <begin position="52"/>
        <end position="64"/>
    </location>
</feature>
<feature type="compositionally biased region" description="Basic and acidic residues" evidence="1">
    <location>
        <begin position="1"/>
        <end position="33"/>
    </location>
</feature>